<dbReference type="Proteomes" id="UP001230328">
    <property type="component" value="Unassembled WGS sequence"/>
</dbReference>
<proteinExistence type="predicted"/>
<gene>
    <name evidence="1" type="ORF">QF035_001490</name>
</gene>
<evidence type="ECO:0000313" key="1">
    <source>
        <dbReference type="EMBL" id="MDQ1023908.1"/>
    </source>
</evidence>
<comment type="caution">
    <text evidence="1">The sequence shown here is derived from an EMBL/GenBank/DDBJ whole genome shotgun (WGS) entry which is preliminary data.</text>
</comment>
<evidence type="ECO:0008006" key="3">
    <source>
        <dbReference type="Google" id="ProtNLM"/>
    </source>
</evidence>
<name>A0ABU0SK09_9ACTN</name>
<reference evidence="1 2" key="1">
    <citation type="submission" date="2023-07" db="EMBL/GenBank/DDBJ databases">
        <title>Comparative genomics of wheat-associated soil bacteria to identify genetic determinants of phenazine resistance.</title>
        <authorList>
            <person name="Mouncey N."/>
        </authorList>
    </citation>
    <scope>NUCLEOTIDE SEQUENCE [LARGE SCALE GENOMIC DNA]</scope>
    <source>
        <strain evidence="1 2">V2I4</strain>
    </source>
</reference>
<dbReference type="PROSITE" id="PS51257">
    <property type="entry name" value="PROKAR_LIPOPROTEIN"/>
    <property type="match status" value="1"/>
</dbReference>
<protein>
    <recommendedName>
        <fullName evidence="3">Lipoprotein</fullName>
    </recommendedName>
</protein>
<sequence>MRTLVHGLRAHLTVLVLLACGFAALAPVSNGP</sequence>
<accession>A0ABU0SK09</accession>
<keyword evidence="2" id="KW-1185">Reference proteome</keyword>
<organism evidence="1 2">
    <name type="scientific">Streptomyces umbrinus</name>
    <dbReference type="NCBI Taxonomy" id="67370"/>
    <lineage>
        <taxon>Bacteria</taxon>
        <taxon>Bacillati</taxon>
        <taxon>Actinomycetota</taxon>
        <taxon>Actinomycetes</taxon>
        <taxon>Kitasatosporales</taxon>
        <taxon>Streptomycetaceae</taxon>
        <taxon>Streptomyces</taxon>
        <taxon>Streptomyces phaeochromogenes group</taxon>
    </lineage>
</organism>
<dbReference type="EMBL" id="JAUSZI010000002">
    <property type="protein sequence ID" value="MDQ1023908.1"/>
    <property type="molecule type" value="Genomic_DNA"/>
</dbReference>
<evidence type="ECO:0000313" key="2">
    <source>
        <dbReference type="Proteomes" id="UP001230328"/>
    </source>
</evidence>